<organism evidence="5 6">
    <name type="scientific">Demequina sediminis</name>
    <dbReference type="NCBI Taxonomy" id="1930058"/>
    <lineage>
        <taxon>Bacteria</taxon>
        <taxon>Bacillati</taxon>
        <taxon>Actinomycetota</taxon>
        <taxon>Actinomycetes</taxon>
        <taxon>Micrococcales</taxon>
        <taxon>Demequinaceae</taxon>
        <taxon>Demequina</taxon>
    </lineage>
</organism>
<feature type="domain" description="HTH arsR-type" evidence="4">
    <location>
        <begin position="27"/>
        <end position="124"/>
    </location>
</feature>
<dbReference type="InterPro" id="IPR001845">
    <property type="entry name" value="HTH_ArsR_DNA-bd_dom"/>
</dbReference>
<dbReference type="PANTHER" id="PTHR33154">
    <property type="entry name" value="TRANSCRIPTIONAL REGULATOR, ARSR FAMILY"/>
    <property type="match status" value="1"/>
</dbReference>
<comment type="caution">
    <text evidence="5">The sequence shown here is derived from an EMBL/GenBank/DDBJ whole genome shotgun (WGS) entry which is preliminary data.</text>
</comment>
<dbReference type="Gene3D" id="3.40.50.2300">
    <property type="match status" value="1"/>
</dbReference>
<keyword evidence="6" id="KW-1185">Reference proteome</keyword>
<dbReference type="Proteomes" id="UP001426770">
    <property type="component" value="Unassembled WGS sequence"/>
</dbReference>
<dbReference type="CDD" id="cd00090">
    <property type="entry name" value="HTH_ARSR"/>
    <property type="match status" value="1"/>
</dbReference>
<dbReference type="InterPro" id="IPR048716">
    <property type="entry name" value="Phosphatase-like_N"/>
</dbReference>
<evidence type="ECO:0000259" key="4">
    <source>
        <dbReference type="PROSITE" id="PS50987"/>
    </source>
</evidence>
<evidence type="ECO:0000256" key="2">
    <source>
        <dbReference type="ARBA" id="ARBA00023125"/>
    </source>
</evidence>
<dbReference type="Pfam" id="PF01451">
    <property type="entry name" value="LMWPc"/>
    <property type="match status" value="1"/>
</dbReference>
<evidence type="ECO:0000313" key="5">
    <source>
        <dbReference type="EMBL" id="GAA5519215.1"/>
    </source>
</evidence>
<evidence type="ECO:0000313" key="6">
    <source>
        <dbReference type="Proteomes" id="UP001426770"/>
    </source>
</evidence>
<protein>
    <submittedName>
        <fullName evidence="5">Arsenate reductase</fullName>
    </submittedName>
</protein>
<dbReference type="RefSeq" id="WP_345379555.1">
    <property type="nucleotide sequence ID" value="NZ_BAABRR010000007.1"/>
</dbReference>
<name>A0ABP9WHH9_9MICO</name>
<dbReference type="NCBIfam" id="NF046112">
    <property type="entry name" value="MSMEG_6209_Nter"/>
    <property type="match status" value="1"/>
</dbReference>
<dbReference type="InterPro" id="IPR036390">
    <property type="entry name" value="WH_DNA-bd_sf"/>
</dbReference>
<dbReference type="InterPro" id="IPR036196">
    <property type="entry name" value="Ptyr_pPase_sf"/>
</dbReference>
<dbReference type="InterPro" id="IPR051081">
    <property type="entry name" value="HTH_MetalResp_TranReg"/>
</dbReference>
<dbReference type="Pfam" id="PF21234">
    <property type="entry name" value="Phosphatase-like_N"/>
    <property type="match status" value="1"/>
</dbReference>
<reference evidence="5 6" key="1">
    <citation type="submission" date="2024-02" db="EMBL/GenBank/DDBJ databases">
        <title>Lysinimicrobium sediminis NBRC 112286.</title>
        <authorList>
            <person name="Ichikawa N."/>
            <person name="Katano-Makiyama Y."/>
            <person name="Hidaka K."/>
        </authorList>
    </citation>
    <scope>NUCLEOTIDE SEQUENCE [LARGE SCALE GENOMIC DNA]</scope>
    <source>
        <strain evidence="5 6">NBRC 112286</strain>
    </source>
</reference>
<dbReference type="Pfam" id="PF01022">
    <property type="entry name" value="HTH_5"/>
    <property type="match status" value="1"/>
</dbReference>
<keyword evidence="3" id="KW-0804">Transcription</keyword>
<dbReference type="PROSITE" id="PS00846">
    <property type="entry name" value="HTH_ARSR_1"/>
    <property type="match status" value="1"/>
</dbReference>
<dbReference type="PRINTS" id="PR00778">
    <property type="entry name" value="HTHARSR"/>
</dbReference>
<dbReference type="Gene3D" id="1.10.8.1060">
    <property type="entry name" value="Corynebacterium glutamicum thioredoxin-dependent arsenate reductase, N-terminal domain"/>
    <property type="match status" value="1"/>
</dbReference>
<dbReference type="EMBL" id="BAABRR010000007">
    <property type="protein sequence ID" value="GAA5519215.1"/>
    <property type="molecule type" value="Genomic_DNA"/>
</dbReference>
<proteinExistence type="predicted"/>
<accession>A0ABP9WHH9</accession>
<sequence>MTATAAVSEPHPAHEGCVSMHLEAHTIAPDIAGRAATVLKAVADPLRLRMVALIASAPTGEACVCDLTELAEVTGPTVSHHLKTLKDVGLVTSERRGTWVYYRVAEPYVPTVRALLETLVPASATRHVVHEQGELEHVDRALDAVIRDLAERFPELGAPAAERIVRDSYTSLARRATIRQHLVPLTRHFARQRLEDLRRAASPEGHPPQVLFVCVQNAGRSQIAAALLHRYAGDKVVVRSAGSAPAASVHDAVRPHLDALDAGEAAFPKPLTDDAVRASDVVITMGCGDVCPIYPGKRYEDWQVGDPALASEAGVAAIVDDIDGRVRELLRQLLPDLSLPATRP</sequence>
<keyword evidence="1" id="KW-0805">Transcription regulation</keyword>
<gene>
    <name evidence="5" type="primary">arsC</name>
    <name evidence="5" type="ORF">Lsed01_01653</name>
</gene>
<dbReference type="PANTHER" id="PTHR33154:SF18">
    <property type="entry name" value="ARSENICAL RESISTANCE OPERON REPRESSOR"/>
    <property type="match status" value="1"/>
</dbReference>
<keyword evidence="2" id="KW-0238">DNA-binding</keyword>
<dbReference type="InterPro" id="IPR023485">
    <property type="entry name" value="Ptyr_pPase"/>
</dbReference>
<dbReference type="SMART" id="SM00418">
    <property type="entry name" value="HTH_ARSR"/>
    <property type="match status" value="1"/>
</dbReference>
<dbReference type="Gene3D" id="1.10.10.10">
    <property type="entry name" value="Winged helix-like DNA-binding domain superfamily/Winged helix DNA-binding domain"/>
    <property type="match status" value="1"/>
</dbReference>
<dbReference type="SUPFAM" id="SSF52788">
    <property type="entry name" value="Phosphotyrosine protein phosphatases I"/>
    <property type="match status" value="1"/>
</dbReference>
<dbReference type="PROSITE" id="PS50987">
    <property type="entry name" value="HTH_ARSR_2"/>
    <property type="match status" value="1"/>
</dbReference>
<dbReference type="InterPro" id="IPR018334">
    <property type="entry name" value="ArsR_HTH"/>
</dbReference>
<dbReference type="SMART" id="SM00226">
    <property type="entry name" value="LMWPc"/>
    <property type="match status" value="1"/>
</dbReference>
<dbReference type="InterPro" id="IPR011991">
    <property type="entry name" value="ArsR-like_HTH"/>
</dbReference>
<dbReference type="NCBIfam" id="NF033788">
    <property type="entry name" value="HTH_metalloreg"/>
    <property type="match status" value="1"/>
</dbReference>
<dbReference type="SUPFAM" id="SSF46785">
    <property type="entry name" value="Winged helix' DNA-binding domain"/>
    <property type="match status" value="1"/>
</dbReference>
<evidence type="ECO:0000256" key="1">
    <source>
        <dbReference type="ARBA" id="ARBA00023015"/>
    </source>
</evidence>
<dbReference type="InterPro" id="IPR036388">
    <property type="entry name" value="WH-like_DNA-bd_sf"/>
</dbReference>
<evidence type="ECO:0000256" key="3">
    <source>
        <dbReference type="ARBA" id="ARBA00023163"/>
    </source>
</evidence>